<feature type="domain" description="Reverse transcriptase Ty1/copia-type" evidence="2">
    <location>
        <begin position="439"/>
        <end position="503"/>
    </location>
</feature>
<dbReference type="EMBL" id="ASHM01024530">
    <property type="protein sequence ID" value="PNX72348.1"/>
    <property type="molecule type" value="Genomic_DNA"/>
</dbReference>
<accession>A0A2K3L1E8</accession>
<dbReference type="InterPro" id="IPR057670">
    <property type="entry name" value="SH3_retrovirus"/>
</dbReference>
<feature type="domain" description="Retroviral polymerase SH3-like" evidence="3">
    <location>
        <begin position="20"/>
        <end position="79"/>
    </location>
</feature>
<reference evidence="4 5" key="1">
    <citation type="journal article" date="2014" name="Am. J. Bot.">
        <title>Genome assembly and annotation for red clover (Trifolium pratense; Fabaceae).</title>
        <authorList>
            <person name="Istvanek J."/>
            <person name="Jaros M."/>
            <person name="Krenek A."/>
            <person name="Repkova J."/>
        </authorList>
    </citation>
    <scope>NUCLEOTIDE SEQUENCE [LARGE SCALE GENOMIC DNA]</scope>
    <source>
        <strain evidence="5">cv. Tatra</strain>
        <tissue evidence="4">Young leaves</tissue>
    </source>
</reference>
<dbReference type="Pfam" id="PF25597">
    <property type="entry name" value="SH3_retrovirus"/>
    <property type="match status" value="1"/>
</dbReference>
<gene>
    <name evidence="4" type="ORF">L195_g028238</name>
</gene>
<dbReference type="SUPFAM" id="SSF56672">
    <property type="entry name" value="DNA/RNA polymerases"/>
    <property type="match status" value="1"/>
</dbReference>
<dbReference type="PANTHER" id="PTHR11439:SF467">
    <property type="entry name" value="INTEGRASE CATALYTIC DOMAIN-CONTAINING PROTEIN"/>
    <property type="match status" value="1"/>
</dbReference>
<evidence type="ECO:0000259" key="2">
    <source>
        <dbReference type="Pfam" id="PF07727"/>
    </source>
</evidence>
<dbReference type="InterPro" id="IPR043502">
    <property type="entry name" value="DNA/RNA_pol_sf"/>
</dbReference>
<feature type="region of interest" description="Disordered" evidence="1">
    <location>
        <begin position="190"/>
        <end position="224"/>
    </location>
</feature>
<feature type="domain" description="Reverse transcriptase Ty1/copia-type" evidence="2">
    <location>
        <begin position="288"/>
        <end position="436"/>
    </location>
</feature>
<sequence>MNSLLSVPHLPNLEPRVFGCTVYVHIPKHQRNKLEPCAKRCVFVGYSDFQKGYRCYDPTTKKLHVTLDASFHESESYYSKGVSGPSLQGENNSEENVLEEIWEGVELKELNELRYQRIEKSSDGSDEILDAPSLLKHVPSSVEIEVDSVILPENESDVPTISESVSVELPTLSPSTAESTENVLPQVTSSPFFDQPNETNAPIDQDIAPRYPHRSNKGIPKKLYEPDPKAKIKYPINNHVSSHRLSESYALAVNHLSNVIIPSSVQDALLDPKWKKAMNEEMEALQKNETWELVPLPEGNKTVGCRWVFTVKLKADGSIDRYKARLVAKGYTQKYGVDYQETFAPVAKINTIRILISIAANRDWPLQQFDVKNVFLNGDLEEEVYMDLPPGVKRGNSCKKEVCKLKKSLYGLKQSPRAWFGRFSSAMKVFGYKQRDDPCEIKALQEYLAAEFEMKDLGQLKYFLGIEVARSKQGIVLSQRKYVLDLLTETGMLACKLAETPIEMNHKLGIFPHQVPTDKDRYQRLVGRLIYLAHTRPDIAYAVSVVSQFMHSPSEEHMNAVYRILRYLKNAP</sequence>
<comment type="caution">
    <text evidence="4">The sequence shown here is derived from an EMBL/GenBank/DDBJ whole genome shotgun (WGS) entry which is preliminary data.</text>
</comment>
<reference evidence="4 5" key="2">
    <citation type="journal article" date="2017" name="Front. Plant Sci.">
        <title>Gene Classification and Mining of Molecular Markers Useful in Red Clover (Trifolium pratense) Breeding.</title>
        <authorList>
            <person name="Istvanek J."/>
            <person name="Dluhosova J."/>
            <person name="Dluhos P."/>
            <person name="Patkova L."/>
            <person name="Nedelnik J."/>
            <person name="Repkova J."/>
        </authorList>
    </citation>
    <scope>NUCLEOTIDE SEQUENCE [LARGE SCALE GENOMIC DNA]</scope>
    <source>
        <strain evidence="5">cv. Tatra</strain>
        <tissue evidence="4">Young leaves</tissue>
    </source>
</reference>
<protein>
    <submittedName>
        <fullName evidence="4">Pentatricopeptide repeat-containing protein mitochondrial-like</fullName>
    </submittedName>
</protein>
<evidence type="ECO:0000259" key="3">
    <source>
        <dbReference type="Pfam" id="PF25597"/>
    </source>
</evidence>
<feature type="compositionally biased region" description="Polar residues" evidence="1">
    <location>
        <begin position="190"/>
        <end position="202"/>
    </location>
</feature>
<dbReference type="InterPro" id="IPR013103">
    <property type="entry name" value="RVT_2"/>
</dbReference>
<dbReference type="Proteomes" id="UP000236291">
    <property type="component" value="Unassembled WGS sequence"/>
</dbReference>
<evidence type="ECO:0000313" key="4">
    <source>
        <dbReference type="EMBL" id="PNX72348.1"/>
    </source>
</evidence>
<dbReference type="PANTHER" id="PTHR11439">
    <property type="entry name" value="GAG-POL-RELATED RETROTRANSPOSON"/>
    <property type="match status" value="1"/>
</dbReference>
<feature type="compositionally biased region" description="Basic residues" evidence="1">
    <location>
        <begin position="211"/>
        <end position="220"/>
    </location>
</feature>
<feature type="non-terminal residue" evidence="4">
    <location>
        <position position="572"/>
    </location>
</feature>
<dbReference type="AlphaFoldDB" id="A0A2K3L1E8"/>
<proteinExistence type="predicted"/>
<name>A0A2K3L1E8_TRIPR</name>
<evidence type="ECO:0000313" key="5">
    <source>
        <dbReference type="Proteomes" id="UP000236291"/>
    </source>
</evidence>
<organism evidence="4 5">
    <name type="scientific">Trifolium pratense</name>
    <name type="common">Red clover</name>
    <dbReference type="NCBI Taxonomy" id="57577"/>
    <lineage>
        <taxon>Eukaryota</taxon>
        <taxon>Viridiplantae</taxon>
        <taxon>Streptophyta</taxon>
        <taxon>Embryophyta</taxon>
        <taxon>Tracheophyta</taxon>
        <taxon>Spermatophyta</taxon>
        <taxon>Magnoliopsida</taxon>
        <taxon>eudicotyledons</taxon>
        <taxon>Gunneridae</taxon>
        <taxon>Pentapetalae</taxon>
        <taxon>rosids</taxon>
        <taxon>fabids</taxon>
        <taxon>Fabales</taxon>
        <taxon>Fabaceae</taxon>
        <taxon>Papilionoideae</taxon>
        <taxon>50 kb inversion clade</taxon>
        <taxon>NPAAA clade</taxon>
        <taxon>Hologalegina</taxon>
        <taxon>IRL clade</taxon>
        <taxon>Trifolieae</taxon>
        <taxon>Trifolium</taxon>
    </lineage>
</organism>
<dbReference type="Pfam" id="PF07727">
    <property type="entry name" value="RVT_2"/>
    <property type="match status" value="2"/>
</dbReference>
<evidence type="ECO:0000256" key="1">
    <source>
        <dbReference type="SAM" id="MobiDB-lite"/>
    </source>
</evidence>